<keyword evidence="4" id="KW-0378">Hydrolase</keyword>
<accession>A0ABP6SKY2</accession>
<feature type="region of interest" description="Disordered" evidence="6">
    <location>
        <begin position="1"/>
        <end position="49"/>
    </location>
</feature>
<dbReference type="EMBL" id="BAAAYL010000001">
    <property type="protein sequence ID" value="GAA3379304.1"/>
    <property type="molecule type" value="Genomic_DNA"/>
</dbReference>
<dbReference type="InterPro" id="IPR012338">
    <property type="entry name" value="Beta-lactam/transpept-like"/>
</dbReference>
<feature type="compositionally biased region" description="Polar residues" evidence="6">
    <location>
        <begin position="270"/>
        <end position="288"/>
    </location>
</feature>
<dbReference type="PANTHER" id="PTHR12544:SF29">
    <property type="entry name" value="GLUTAMINASE"/>
    <property type="match status" value="1"/>
</dbReference>
<feature type="compositionally biased region" description="Basic and acidic residues" evidence="6">
    <location>
        <begin position="1"/>
        <end position="21"/>
    </location>
</feature>
<dbReference type="Pfam" id="PF04960">
    <property type="entry name" value="Glutaminase"/>
    <property type="match status" value="1"/>
</dbReference>
<dbReference type="Proteomes" id="UP001499990">
    <property type="component" value="Unassembled WGS sequence"/>
</dbReference>
<name>A0ABP6SKY2_9ACTN</name>
<evidence type="ECO:0000313" key="7">
    <source>
        <dbReference type="EMBL" id="GAA3379304.1"/>
    </source>
</evidence>
<evidence type="ECO:0000256" key="6">
    <source>
        <dbReference type="SAM" id="MobiDB-lite"/>
    </source>
</evidence>
<proteinExistence type="inferred from homology"/>
<evidence type="ECO:0000256" key="1">
    <source>
        <dbReference type="ARBA" id="ARBA00011076"/>
    </source>
</evidence>
<dbReference type="SUPFAM" id="SSF56601">
    <property type="entry name" value="beta-lactamase/transpeptidase-like"/>
    <property type="match status" value="1"/>
</dbReference>
<evidence type="ECO:0000256" key="5">
    <source>
        <dbReference type="ARBA" id="ARBA00049534"/>
    </source>
</evidence>
<sequence>MRRGRDDRNRSTGDLMGRKPGDPASALVSPGGAGKGCMRRTAPVPPSGGIAADARASFRVLADDRRGHSQSGPAPGHRKTALAHFLAGYGDLENPVDTVLQRYYAPCSISASCRDLALSDGFLACHGLCADGSRPLSRSEVKRVNAVLLTCGTYDAACDFAHRVGLPGKSGVGGGILAVVPGKGARCALSPALDPAGNSVAAVQALDAFTTMGVVRLLTGRAGAGLSRAAPGSRSGGPGEPESGVIPSERGARRACSSSATRSRRPTVPSEGSASIPRTWTGPASSWTPAPGSSAGRCCSPRASCRASTPRVARCT</sequence>
<reference evidence="8" key="1">
    <citation type="journal article" date="2019" name="Int. J. Syst. Evol. Microbiol.">
        <title>The Global Catalogue of Microorganisms (GCM) 10K type strain sequencing project: providing services to taxonomists for standard genome sequencing and annotation.</title>
        <authorList>
            <consortium name="The Broad Institute Genomics Platform"/>
            <consortium name="The Broad Institute Genome Sequencing Center for Infectious Disease"/>
            <person name="Wu L."/>
            <person name="Ma J."/>
        </authorList>
    </citation>
    <scope>NUCLEOTIDE SEQUENCE [LARGE SCALE GENOMIC DNA]</scope>
    <source>
        <strain evidence="8">JCM 9651</strain>
    </source>
</reference>
<evidence type="ECO:0000256" key="3">
    <source>
        <dbReference type="ARBA" id="ARBA00012918"/>
    </source>
</evidence>
<comment type="catalytic activity">
    <reaction evidence="5">
        <text>L-glutamine + H2O = L-glutamate + NH4(+)</text>
        <dbReference type="Rhea" id="RHEA:15889"/>
        <dbReference type="ChEBI" id="CHEBI:15377"/>
        <dbReference type="ChEBI" id="CHEBI:28938"/>
        <dbReference type="ChEBI" id="CHEBI:29985"/>
        <dbReference type="ChEBI" id="CHEBI:58359"/>
        <dbReference type="EC" id="3.5.1.2"/>
    </reaction>
</comment>
<comment type="caution">
    <text evidence="7">The sequence shown here is derived from an EMBL/GenBank/DDBJ whole genome shotgun (WGS) entry which is preliminary data.</text>
</comment>
<protein>
    <recommendedName>
        <fullName evidence="3">glutaminase</fullName>
        <ecNumber evidence="3">3.5.1.2</ecNumber>
    </recommendedName>
</protein>
<dbReference type="EC" id="3.5.1.2" evidence="3"/>
<dbReference type="InterPro" id="IPR015868">
    <property type="entry name" value="Glutaminase"/>
</dbReference>
<feature type="region of interest" description="Disordered" evidence="6">
    <location>
        <begin position="225"/>
        <end position="316"/>
    </location>
</feature>
<comment type="subunit">
    <text evidence="2">Homotetramer.</text>
</comment>
<gene>
    <name evidence="7" type="ORF">GCM10020367_62300</name>
</gene>
<evidence type="ECO:0000256" key="4">
    <source>
        <dbReference type="ARBA" id="ARBA00022801"/>
    </source>
</evidence>
<evidence type="ECO:0000256" key="2">
    <source>
        <dbReference type="ARBA" id="ARBA00011881"/>
    </source>
</evidence>
<organism evidence="7 8">
    <name type="scientific">Streptomyces sannanensis</name>
    <dbReference type="NCBI Taxonomy" id="285536"/>
    <lineage>
        <taxon>Bacteria</taxon>
        <taxon>Bacillati</taxon>
        <taxon>Actinomycetota</taxon>
        <taxon>Actinomycetes</taxon>
        <taxon>Kitasatosporales</taxon>
        <taxon>Streptomycetaceae</taxon>
        <taxon>Streptomyces</taxon>
    </lineage>
</organism>
<dbReference type="Gene3D" id="3.40.710.10">
    <property type="entry name" value="DD-peptidase/beta-lactamase superfamily"/>
    <property type="match status" value="1"/>
</dbReference>
<keyword evidence="8" id="KW-1185">Reference proteome</keyword>
<dbReference type="PANTHER" id="PTHR12544">
    <property type="entry name" value="GLUTAMINASE"/>
    <property type="match status" value="1"/>
</dbReference>
<comment type="similarity">
    <text evidence="1">Belongs to the glutaminase family.</text>
</comment>
<evidence type="ECO:0000313" key="8">
    <source>
        <dbReference type="Proteomes" id="UP001499990"/>
    </source>
</evidence>